<dbReference type="AlphaFoldDB" id="X1GY94"/>
<protein>
    <recommendedName>
        <fullName evidence="3">Nucleotidyl transferase domain-containing protein</fullName>
    </recommendedName>
</protein>
<dbReference type="Gene3D" id="3.90.550.10">
    <property type="entry name" value="Spore Coat Polysaccharide Biosynthesis Protein SpsA, Chain A"/>
    <property type="match status" value="1"/>
</dbReference>
<keyword evidence="1" id="KW-0808">Transferase</keyword>
<comment type="caution">
    <text evidence="4">The sequence shown here is derived from an EMBL/GenBank/DDBJ whole genome shotgun (WGS) entry which is preliminary data.</text>
</comment>
<dbReference type="PANTHER" id="PTHR43584:SF8">
    <property type="entry name" value="N-ACETYLMURAMATE ALPHA-1-PHOSPHATE URIDYLYLTRANSFERASE"/>
    <property type="match status" value="1"/>
</dbReference>
<gene>
    <name evidence="4" type="ORF">S03H2_46272</name>
</gene>
<dbReference type="InterPro" id="IPR005835">
    <property type="entry name" value="NTP_transferase_dom"/>
</dbReference>
<sequence length="241" mass="26739">MLNRKVNKGIILAAGDGDRLGHLTLSCPKVLLPVSEEAPLISRPIEALAAVGISDIAVVVGYLGDKIIEALGDGNNFGVRLQYINNSDYLGGNAISVYKARKWTQKEPVVLCMGDHLIEAEMIRRLLDRQNPIETLCVDFTPMPHHRADEATKVAIDSTGCIQSIGKDLICWDALDTGTFLLTEDFFQALHELVQQRGTNVEMSDAIRYLIRRGHPFDTCDVSGCFWMDVDTEEELRLARI</sequence>
<name>X1GY94_9ZZZZ</name>
<evidence type="ECO:0000256" key="1">
    <source>
        <dbReference type="ARBA" id="ARBA00022679"/>
    </source>
</evidence>
<dbReference type="PANTHER" id="PTHR43584">
    <property type="entry name" value="NUCLEOTIDYL TRANSFERASE"/>
    <property type="match status" value="1"/>
</dbReference>
<evidence type="ECO:0000313" key="4">
    <source>
        <dbReference type="EMBL" id="GAH62896.1"/>
    </source>
</evidence>
<dbReference type="Pfam" id="PF00483">
    <property type="entry name" value="NTP_transferase"/>
    <property type="match status" value="1"/>
</dbReference>
<evidence type="ECO:0000259" key="3">
    <source>
        <dbReference type="Pfam" id="PF00483"/>
    </source>
</evidence>
<feature type="domain" description="Nucleotidyl transferase" evidence="3">
    <location>
        <begin position="8"/>
        <end position="233"/>
    </location>
</feature>
<dbReference type="SUPFAM" id="SSF53448">
    <property type="entry name" value="Nucleotide-diphospho-sugar transferases"/>
    <property type="match status" value="1"/>
</dbReference>
<dbReference type="GO" id="GO:0016779">
    <property type="term" value="F:nucleotidyltransferase activity"/>
    <property type="evidence" value="ECO:0007669"/>
    <property type="project" value="UniProtKB-KW"/>
</dbReference>
<dbReference type="InterPro" id="IPR050065">
    <property type="entry name" value="GlmU-like"/>
</dbReference>
<dbReference type="InterPro" id="IPR029044">
    <property type="entry name" value="Nucleotide-diphossugar_trans"/>
</dbReference>
<keyword evidence="2" id="KW-0548">Nucleotidyltransferase</keyword>
<dbReference type="EMBL" id="BARU01029042">
    <property type="protein sequence ID" value="GAH62896.1"/>
    <property type="molecule type" value="Genomic_DNA"/>
</dbReference>
<accession>X1GY94</accession>
<reference evidence="4" key="1">
    <citation type="journal article" date="2014" name="Front. Microbiol.">
        <title>High frequency of phylogenetically diverse reductive dehalogenase-homologous genes in deep subseafloor sedimentary metagenomes.</title>
        <authorList>
            <person name="Kawai M."/>
            <person name="Futagami T."/>
            <person name="Toyoda A."/>
            <person name="Takaki Y."/>
            <person name="Nishi S."/>
            <person name="Hori S."/>
            <person name="Arai W."/>
            <person name="Tsubouchi T."/>
            <person name="Morono Y."/>
            <person name="Uchiyama I."/>
            <person name="Ito T."/>
            <person name="Fujiyama A."/>
            <person name="Inagaki F."/>
            <person name="Takami H."/>
        </authorList>
    </citation>
    <scope>NUCLEOTIDE SEQUENCE</scope>
    <source>
        <strain evidence="4">Expedition CK06-06</strain>
    </source>
</reference>
<proteinExistence type="predicted"/>
<organism evidence="4">
    <name type="scientific">marine sediment metagenome</name>
    <dbReference type="NCBI Taxonomy" id="412755"/>
    <lineage>
        <taxon>unclassified sequences</taxon>
        <taxon>metagenomes</taxon>
        <taxon>ecological metagenomes</taxon>
    </lineage>
</organism>
<evidence type="ECO:0000256" key="2">
    <source>
        <dbReference type="ARBA" id="ARBA00022695"/>
    </source>
</evidence>